<evidence type="ECO:0000313" key="2">
    <source>
        <dbReference type="Proteomes" id="UP000264071"/>
    </source>
</evidence>
<dbReference type="EMBL" id="DPIY01000010">
    <property type="protein sequence ID" value="HCT57625.1"/>
    <property type="molecule type" value="Genomic_DNA"/>
</dbReference>
<comment type="caution">
    <text evidence="1">The sequence shown here is derived from an EMBL/GenBank/DDBJ whole genome shotgun (WGS) entry which is preliminary data.</text>
</comment>
<protein>
    <submittedName>
        <fullName evidence="1">Uncharacterized protein</fullName>
    </submittedName>
</protein>
<dbReference type="PROSITE" id="PS51257">
    <property type="entry name" value="PROKAR_LIPOPROTEIN"/>
    <property type="match status" value="1"/>
</dbReference>
<gene>
    <name evidence="1" type="ORF">DGD08_10540</name>
</gene>
<name>A0A3D4V959_9BACT</name>
<sequence>MTKVWLMGVMLLTGTGCSDPAAPSGPVYIDVASSFSRNDRGVAEVPFAVGNKGSASVRVDRCGSSLSVGVERREGGSWQSYKPAFCITSVPMDPVPLEAAARREQLTHVQESGMYRLVLSTESGSVASSTFTVR</sequence>
<dbReference type="Proteomes" id="UP000264071">
    <property type="component" value="Unassembled WGS sequence"/>
</dbReference>
<proteinExistence type="predicted"/>
<accession>A0A3D4V959</accession>
<reference evidence="1 2" key="1">
    <citation type="journal article" date="2018" name="Nat. Biotechnol.">
        <title>A standardized bacterial taxonomy based on genome phylogeny substantially revises the tree of life.</title>
        <authorList>
            <person name="Parks D.H."/>
            <person name="Chuvochina M."/>
            <person name="Waite D.W."/>
            <person name="Rinke C."/>
            <person name="Skarshewski A."/>
            <person name="Chaumeil P.A."/>
            <person name="Hugenholtz P."/>
        </authorList>
    </citation>
    <scope>NUCLEOTIDE SEQUENCE [LARGE SCALE GENOMIC DNA]</scope>
    <source>
        <strain evidence="1">UBA8844</strain>
    </source>
</reference>
<evidence type="ECO:0000313" key="1">
    <source>
        <dbReference type="EMBL" id="HCT57625.1"/>
    </source>
</evidence>
<dbReference type="AlphaFoldDB" id="A0A3D4V959"/>
<organism evidence="1 2">
    <name type="scientific">Gemmatimonas aurantiaca</name>
    <dbReference type="NCBI Taxonomy" id="173480"/>
    <lineage>
        <taxon>Bacteria</taxon>
        <taxon>Pseudomonadati</taxon>
        <taxon>Gemmatimonadota</taxon>
        <taxon>Gemmatimonadia</taxon>
        <taxon>Gemmatimonadales</taxon>
        <taxon>Gemmatimonadaceae</taxon>
        <taxon>Gemmatimonas</taxon>
    </lineage>
</organism>